<dbReference type="Pfam" id="PF16838">
    <property type="entry name" value="Caud_tail_N"/>
    <property type="match status" value="1"/>
</dbReference>
<feature type="domain" description="Tail knob protein gp9 C-terminal" evidence="2">
    <location>
        <begin position="471"/>
        <end position="650"/>
    </location>
</feature>
<name>A0A8S5Q435_9CAUD</name>
<feature type="domain" description="Tail knob protein gp9 N-terminal" evidence="1">
    <location>
        <begin position="7"/>
        <end position="115"/>
    </location>
</feature>
<dbReference type="EMBL" id="BK015569">
    <property type="protein sequence ID" value="DAE13768.1"/>
    <property type="molecule type" value="Genomic_DNA"/>
</dbReference>
<accession>A0A8S5Q435</accession>
<evidence type="ECO:0000259" key="1">
    <source>
        <dbReference type="Pfam" id="PF16838"/>
    </source>
</evidence>
<dbReference type="InterPro" id="IPR031772">
    <property type="entry name" value="Gp9_N"/>
</dbReference>
<sequence length="653" mass="73206">MYIVPNTTIYLLKNIPLNKSYEHTVYYPDKDTQAQAFMTYKKYTLTDYSYQRSQLGTIRVALKYEQLIDCNYLMFKNTNFENKWFYAFITGIGYVSNDVTDVYYDLDVMQTWCYDYEFMPTFVDRQHSKTDTLFENTQPEGLELGCDYDREIITTIDTCSAGTNRNFIILATTSPNGSHPSPSVAQGTLFSLYVHRGKEADVISVLKQFINNGLESNVVAIYTCPDDDKIAIERTFVRGDSYGARYTPRNKKLLTYPYRFITVSNHLGQEMELHYENFRTKGNNLPDSSYMYKFTCFSTQLPIPQSNLIPWNYLSWGGGTEGGASLLYEKISYDVYPTGAFSGDTFKVWLAQNKNTYSASLNAIGNTYDTNMAIADNNYTMAGLSAANARTNAHIQANTALTQAENSNKASLAVNSAQQSRALIGDVQGTASKIGYGAMAGLATSGLNVGGAVVGGIAGGLLGATETITNQNIYNEQANQINTQLLNSQIGRQASEAISSNTFQTAMKNATLAQTNAQLSALNAYQNATAQLMAKKQDIQHQPSNLHGALMNDTWNSNFNLMGFTIYEKFIKPEYAKRIDAYFDKYGYAQRSMYVPERQNRNHWSYLKTTGCNIKGNINNTDLVTIKTIYDNGITTWNNLEEVGDYTLDNRVK</sequence>
<dbReference type="Pfam" id="PF20934">
    <property type="entry name" value="phi29_gp9_C"/>
    <property type="match status" value="1"/>
</dbReference>
<organism evidence="3">
    <name type="scientific">Podoviridae sp. ctza028</name>
    <dbReference type="NCBI Taxonomy" id="2825289"/>
    <lineage>
        <taxon>Viruses</taxon>
        <taxon>Duplodnaviria</taxon>
        <taxon>Heunggongvirae</taxon>
        <taxon>Uroviricota</taxon>
        <taxon>Caudoviricetes</taxon>
    </lineage>
</organism>
<reference evidence="3" key="1">
    <citation type="journal article" date="2021" name="Proc. Natl. Acad. Sci. U.S.A.">
        <title>A Catalog of Tens of Thousands of Viruses from Human Metagenomes Reveals Hidden Associations with Chronic Diseases.</title>
        <authorList>
            <person name="Tisza M.J."/>
            <person name="Buck C.B."/>
        </authorList>
    </citation>
    <scope>NUCLEOTIDE SEQUENCE</scope>
    <source>
        <strain evidence="3">Ctza028</strain>
    </source>
</reference>
<proteinExistence type="predicted"/>
<evidence type="ECO:0000259" key="2">
    <source>
        <dbReference type="Pfam" id="PF20934"/>
    </source>
</evidence>
<protein>
    <submittedName>
        <fullName evidence="3">Major tail protein</fullName>
    </submittedName>
</protein>
<evidence type="ECO:0000313" key="3">
    <source>
        <dbReference type="EMBL" id="DAE13768.1"/>
    </source>
</evidence>
<dbReference type="InterPro" id="IPR048710">
    <property type="entry name" value="Gp9_C"/>
</dbReference>